<sequence length="266" mass="29085">MLIRNIGCNGTGNVGQISPDMVKTASSMIGKMSPEELQKMIQLASSFPSEGPFGGAGPSDNSSNSFGPGEASSSHRVSSDFGSGPTPSWNFPAAGADMQEHMRNQLKDPAMRQMFSSMMKNMSPEMMANMGEQFGFKLSKEDAVRAQQAMSSLSPEALDKMMCWADRIQRGVDTTKKIKNWLLGRPGMILAICMLLLAVILHRLGYIVDKRPIGPSFPLLPECCTCEKRRWNNITDWEAERTGGLPTCPTTHKLCSHGGVFIPYKS</sequence>
<keyword evidence="2" id="KW-1185">Reference proteome</keyword>
<evidence type="ECO:0000313" key="1">
    <source>
        <dbReference type="EMBL" id="KAI4382201.1"/>
    </source>
</evidence>
<organism evidence="1 2">
    <name type="scientific">Melastoma candidum</name>
    <dbReference type="NCBI Taxonomy" id="119954"/>
    <lineage>
        <taxon>Eukaryota</taxon>
        <taxon>Viridiplantae</taxon>
        <taxon>Streptophyta</taxon>
        <taxon>Embryophyta</taxon>
        <taxon>Tracheophyta</taxon>
        <taxon>Spermatophyta</taxon>
        <taxon>Magnoliopsida</taxon>
        <taxon>eudicotyledons</taxon>
        <taxon>Gunneridae</taxon>
        <taxon>Pentapetalae</taxon>
        <taxon>rosids</taxon>
        <taxon>malvids</taxon>
        <taxon>Myrtales</taxon>
        <taxon>Melastomataceae</taxon>
        <taxon>Melastomatoideae</taxon>
        <taxon>Melastomateae</taxon>
        <taxon>Melastoma</taxon>
    </lineage>
</organism>
<accession>A0ACB9RSP4</accession>
<comment type="caution">
    <text evidence="1">The sequence shown here is derived from an EMBL/GenBank/DDBJ whole genome shotgun (WGS) entry which is preliminary data.</text>
</comment>
<name>A0ACB9RSP4_9MYRT</name>
<protein>
    <submittedName>
        <fullName evidence="1">Uncharacterized protein</fullName>
    </submittedName>
</protein>
<proteinExistence type="predicted"/>
<gene>
    <name evidence="1" type="ORF">MLD38_008196</name>
</gene>
<dbReference type="EMBL" id="CM042882">
    <property type="protein sequence ID" value="KAI4382201.1"/>
    <property type="molecule type" value="Genomic_DNA"/>
</dbReference>
<evidence type="ECO:0000313" key="2">
    <source>
        <dbReference type="Proteomes" id="UP001057402"/>
    </source>
</evidence>
<dbReference type="Proteomes" id="UP001057402">
    <property type="component" value="Chromosome 3"/>
</dbReference>
<reference evidence="2" key="1">
    <citation type="journal article" date="2023" name="Front. Plant Sci.">
        <title>Chromosomal-level genome assembly of Melastoma candidum provides insights into trichome evolution.</title>
        <authorList>
            <person name="Zhong Y."/>
            <person name="Wu W."/>
            <person name="Sun C."/>
            <person name="Zou P."/>
            <person name="Liu Y."/>
            <person name="Dai S."/>
            <person name="Zhou R."/>
        </authorList>
    </citation>
    <scope>NUCLEOTIDE SEQUENCE [LARGE SCALE GENOMIC DNA]</scope>
</reference>